<evidence type="ECO:0000313" key="1">
    <source>
        <dbReference type="EMBL" id="QHZ53386.1"/>
    </source>
</evidence>
<sequence length="103" mass="12468">MIQQKDVIKLVNLLNKHAEKHNEFFKHNYIERNYRPDWLVLYCYNPKDTSKEKYTIVICKKYLCLLNQYRRVNGNLSDEIIDRYHPLVKRFLSSIAPSKSTYV</sequence>
<organism evidence="1 2">
    <name type="scientific">Paenibacillus larvae subsp. larvae</name>
    <dbReference type="NCBI Taxonomy" id="147375"/>
    <lineage>
        <taxon>Bacteria</taxon>
        <taxon>Bacillati</taxon>
        <taxon>Bacillota</taxon>
        <taxon>Bacilli</taxon>
        <taxon>Bacillales</taxon>
        <taxon>Paenibacillaceae</taxon>
        <taxon>Paenibacillus</taxon>
    </lineage>
</organism>
<name>A0A6C0QYV9_9BACL</name>
<dbReference type="Proteomes" id="UP000464330">
    <property type="component" value="Chromosome"/>
</dbReference>
<accession>A0A6C0QYV9</accession>
<dbReference type="AlphaFoldDB" id="A0A6C0QYV9"/>
<evidence type="ECO:0000313" key="2">
    <source>
        <dbReference type="Proteomes" id="UP000464330"/>
    </source>
</evidence>
<reference evidence="1 2" key="1">
    <citation type="journal article" date="2020" name="Int. J. Med. Microbiol.">
        <title>Discovery of Paenibacillus larvae ERIC V: Phenotypic and genomic comparison to genotypes ERIC I-IV reveal different inventories of virulence factors which correlate with epidemiological prevalences of American Foulbrood.</title>
        <authorList>
            <person name="Beims H."/>
            <person name="Bunk B."/>
            <person name="Erler S."/>
            <person name="Mohr K.I."/>
            <person name="Sproer C."/>
            <person name="Pradella S."/>
            <person name="Gunther G."/>
            <person name="Rohde M."/>
            <person name="von der Ohe W."/>
            <person name="Steinert M."/>
        </authorList>
    </citation>
    <scope>NUCLEOTIDE SEQUENCE [LARGE SCALE GENOMIC DNA]</scope>
    <source>
        <strain evidence="1">Eric_V</strain>
    </source>
</reference>
<protein>
    <submittedName>
        <fullName evidence="1">Uncharacterized protein</fullName>
    </submittedName>
</protein>
<gene>
    <name evidence="1" type="ORF">ERICV_04335</name>
</gene>
<proteinExistence type="predicted"/>
<dbReference type="EMBL" id="CP019717">
    <property type="protein sequence ID" value="QHZ53386.1"/>
    <property type="molecule type" value="Genomic_DNA"/>
</dbReference>